<name>A0A3P6RBB6_CYLGO</name>
<gene>
    <name evidence="1" type="ORF">CGOC_LOCUS2332</name>
</gene>
<sequence length="55" mass="6567">MLVPEPFVYNISLMKDIIARMPTKRMFKFPSAPFATGLYPRRKVFLQMLRLMNIF</sequence>
<evidence type="ECO:0000313" key="1">
    <source>
        <dbReference type="EMBL" id="VDK52340.1"/>
    </source>
</evidence>
<dbReference type="AlphaFoldDB" id="A0A3P6RBB6"/>
<proteinExistence type="predicted"/>
<protein>
    <submittedName>
        <fullName evidence="1">Uncharacterized protein</fullName>
    </submittedName>
</protein>
<reference evidence="1 2" key="1">
    <citation type="submission" date="2018-11" db="EMBL/GenBank/DDBJ databases">
        <authorList>
            <consortium name="Pathogen Informatics"/>
        </authorList>
    </citation>
    <scope>NUCLEOTIDE SEQUENCE [LARGE SCALE GENOMIC DNA]</scope>
</reference>
<keyword evidence="2" id="KW-1185">Reference proteome</keyword>
<evidence type="ECO:0000313" key="2">
    <source>
        <dbReference type="Proteomes" id="UP000271889"/>
    </source>
</evidence>
<dbReference type="EMBL" id="UYRV01005154">
    <property type="protein sequence ID" value="VDK52340.1"/>
    <property type="molecule type" value="Genomic_DNA"/>
</dbReference>
<dbReference type="Proteomes" id="UP000271889">
    <property type="component" value="Unassembled WGS sequence"/>
</dbReference>
<accession>A0A3P6RBB6</accession>
<organism evidence="1 2">
    <name type="scientific">Cylicostephanus goldi</name>
    <name type="common">Nematode worm</name>
    <dbReference type="NCBI Taxonomy" id="71465"/>
    <lineage>
        <taxon>Eukaryota</taxon>
        <taxon>Metazoa</taxon>
        <taxon>Ecdysozoa</taxon>
        <taxon>Nematoda</taxon>
        <taxon>Chromadorea</taxon>
        <taxon>Rhabditida</taxon>
        <taxon>Rhabditina</taxon>
        <taxon>Rhabditomorpha</taxon>
        <taxon>Strongyloidea</taxon>
        <taxon>Strongylidae</taxon>
        <taxon>Cylicostephanus</taxon>
    </lineage>
</organism>